<keyword evidence="2" id="KW-1003">Cell membrane</keyword>
<comment type="caution">
    <text evidence="8">The sequence shown here is derived from an EMBL/GenBank/DDBJ whole genome shotgun (WGS) entry which is preliminary data.</text>
</comment>
<dbReference type="EMBL" id="NPMS01000007">
    <property type="protein sequence ID" value="OZU87797.1"/>
    <property type="molecule type" value="Genomic_DNA"/>
</dbReference>
<proteinExistence type="predicted"/>
<evidence type="ECO:0000313" key="8">
    <source>
        <dbReference type="EMBL" id="OZU87797.1"/>
    </source>
</evidence>
<keyword evidence="4 6" id="KW-1133">Transmembrane helix</keyword>
<feature type="transmembrane region" description="Helical" evidence="6">
    <location>
        <begin position="75"/>
        <end position="95"/>
    </location>
</feature>
<keyword evidence="9" id="KW-1185">Reference proteome</keyword>
<evidence type="ECO:0000256" key="1">
    <source>
        <dbReference type="ARBA" id="ARBA00004651"/>
    </source>
</evidence>
<keyword evidence="5 6" id="KW-0472">Membrane</keyword>
<feature type="transmembrane region" description="Helical" evidence="6">
    <location>
        <begin position="43"/>
        <end position="63"/>
    </location>
</feature>
<evidence type="ECO:0000256" key="5">
    <source>
        <dbReference type="ARBA" id="ARBA00023136"/>
    </source>
</evidence>
<evidence type="ECO:0000313" key="9">
    <source>
        <dbReference type="Proteomes" id="UP000216498"/>
    </source>
</evidence>
<name>A0A265N7J2_9BACI</name>
<dbReference type="InterPro" id="IPR051791">
    <property type="entry name" value="Pra-immunoreactive"/>
</dbReference>
<protein>
    <recommendedName>
        <fullName evidence="7">RDD domain-containing protein</fullName>
    </recommendedName>
</protein>
<evidence type="ECO:0000256" key="4">
    <source>
        <dbReference type="ARBA" id="ARBA00022989"/>
    </source>
</evidence>
<dbReference type="OrthoDB" id="9793824at2"/>
<feature type="transmembrane region" description="Helical" evidence="6">
    <location>
        <begin position="135"/>
        <end position="153"/>
    </location>
</feature>
<dbReference type="PANTHER" id="PTHR36115:SF9">
    <property type="entry name" value="LMO1584 PROTEIN"/>
    <property type="match status" value="1"/>
</dbReference>
<evidence type="ECO:0000256" key="6">
    <source>
        <dbReference type="SAM" id="Phobius"/>
    </source>
</evidence>
<gene>
    <name evidence="8" type="ORF">CIL03_13890</name>
</gene>
<reference evidence="8 9" key="1">
    <citation type="submission" date="2017-08" db="EMBL/GenBank/DDBJ databases">
        <title>Virgibacillus indicus sp. nov. and Virgibacillus profoundi sp. nov, two moderately halophilic bacteria isolated from marine sediment by using the Microfluidic Streak Plate.</title>
        <authorList>
            <person name="Xu B."/>
            <person name="Hu B."/>
            <person name="Wang J."/>
            <person name="Zhu Y."/>
            <person name="Huang L."/>
            <person name="Du W."/>
            <person name="Huang Y."/>
        </authorList>
    </citation>
    <scope>NUCLEOTIDE SEQUENCE [LARGE SCALE GENOMIC DNA]</scope>
    <source>
        <strain evidence="8 9">IO3-P2-C2</strain>
    </source>
</reference>
<dbReference type="Proteomes" id="UP000216498">
    <property type="component" value="Unassembled WGS sequence"/>
</dbReference>
<evidence type="ECO:0000259" key="7">
    <source>
        <dbReference type="Pfam" id="PF06271"/>
    </source>
</evidence>
<dbReference type="AlphaFoldDB" id="A0A265N7J2"/>
<accession>A0A265N7J2</accession>
<evidence type="ECO:0000256" key="3">
    <source>
        <dbReference type="ARBA" id="ARBA00022692"/>
    </source>
</evidence>
<sequence>MLHGQCIYIRNKEGSRVSEEKEVYQTTTKTVTQRLYAGFWMRFWAYLADLVIIFSINGLLLSPFKFINDGSLIDIGYWTLTGILGAVFFYLYFLLMTKYFSQTLGKMIFGLRVIREDDEPLRWSDLLFREVVGRFLHRVFFFAVFLYAVAAFTNEKQGIHDMIGNTRVVLER</sequence>
<dbReference type="GO" id="GO:0005886">
    <property type="term" value="C:plasma membrane"/>
    <property type="evidence" value="ECO:0007669"/>
    <property type="project" value="UniProtKB-SubCell"/>
</dbReference>
<evidence type="ECO:0000256" key="2">
    <source>
        <dbReference type="ARBA" id="ARBA00022475"/>
    </source>
</evidence>
<dbReference type="Pfam" id="PF06271">
    <property type="entry name" value="RDD"/>
    <property type="match status" value="1"/>
</dbReference>
<dbReference type="InterPro" id="IPR010432">
    <property type="entry name" value="RDD"/>
</dbReference>
<comment type="subcellular location">
    <subcellularLocation>
        <location evidence="1">Cell membrane</location>
        <topology evidence="1">Multi-pass membrane protein</topology>
    </subcellularLocation>
</comment>
<organism evidence="8 9">
    <name type="scientific">Virgibacillus indicus</name>
    <dbReference type="NCBI Taxonomy" id="2024554"/>
    <lineage>
        <taxon>Bacteria</taxon>
        <taxon>Bacillati</taxon>
        <taxon>Bacillota</taxon>
        <taxon>Bacilli</taxon>
        <taxon>Bacillales</taxon>
        <taxon>Bacillaceae</taxon>
        <taxon>Virgibacillus</taxon>
    </lineage>
</organism>
<feature type="domain" description="RDD" evidence="7">
    <location>
        <begin position="36"/>
        <end position="165"/>
    </location>
</feature>
<dbReference type="PANTHER" id="PTHR36115">
    <property type="entry name" value="PROLINE-RICH ANTIGEN HOMOLOG-RELATED"/>
    <property type="match status" value="1"/>
</dbReference>
<keyword evidence="3 6" id="KW-0812">Transmembrane</keyword>